<proteinExistence type="predicted"/>
<dbReference type="AlphaFoldDB" id="A0A7U2R0G3"/>
<sequence length="71" mass="7893">MVLENGGGRDERLTDAGAGDVVEGSWGGTRFEMELDGFEILRLVLTSGALMYSNRYLDQKILKRERVLSLS</sequence>
<dbReference type="EMBL" id="CP044618">
    <property type="protein sequence ID" value="QRD89755.1"/>
    <property type="molecule type" value="Genomic_DNA"/>
</dbReference>
<reference evidence="2" key="1">
    <citation type="journal article" date="2021" name="G3 (Bethesda)">
        <title>Chromosome assembled and annotated genome sequence of Aspergillus flavus NRRL 3357.</title>
        <authorList>
            <person name="Skerker J.M."/>
            <person name="Pianalto K.M."/>
            <person name="Mondo S.J."/>
            <person name="Yang K."/>
            <person name="Arkin A.P."/>
            <person name="Keller N.P."/>
            <person name="Grigoriev I.V."/>
            <person name="Louise Glass N.L."/>
        </authorList>
    </citation>
    <scope>NUCLEOTIDE SEQUENCE [LARGE SCALE GENOMIC DNA]</scope>
    <source>
        <strain evidence="2">ATCC 200026 / FGSC A1120 / IAM 13836 / NRRL 3357 / JCM 12722 / SRRC 167</strain>
    </source>
</reference>
<name>A0A7U2R0G3_ASPFN</name>
<gene>
    <name evidence="1" type="ORF">F9C07_3553</name>
</gene>
<accession>A0A7U2R0G3</accession>
<evidence type="ECO:0000313" key="1">
    <source>
        <dbReference type="EMBL" id="QRD89755.1"/>
    </source>
</evidence>
<organism evidence="1 2">
    <name type="scientific">Aspergillus flavus (strain ATCC 200026 / FGSC A1120 / IAM 13836 / NRRL 3357 / JCM 12722 / SRRC 167)</name>
    <dbReference type="NCBI Taxonomy" id="332952"/>
    <lineage>
        <taxon>Eukaryota</taxon>
        <taxon>Fungi</taxon>
        <taxon>Dikarya</taxon>
        <taxon>Ascomycota</taxon>
        <taxon>Pezizomycotina</taxon>
        <taxon>Eurotiomycetes</taxon>
        <taxon>Eurotiomycetidae</taxon>
        <taxon>Eurotiales</taxon>
        <taxon>Aspergillaceae</taxon>
        <taxon>Aspergillus</taxon>
        <taxon>Aspergillus subgen. Circumdati</taxon>
    </lineage>
</organism>
<keyword evidence="2" id="KW-1185">Reference proteome</keyword>
<protein>
    <submittedName>
        <fullName evidence="1">Uncharacterized protein</fullName>
    </submittedName>
</protein>
<dbReference type="VEuPathDB" id="FungiDB:F9C07_3553"/>
<dbReference type="Proteomes" id="UP000596276">
    <property type="component" value="Chromosome 4"/>
</dbReference>
<evidence type="ECO:0000313" key="2">
    <source>
        <dbReference type="Proteomes" id="UP000596276"/>
    </source>
</evidence>